<dbReference type="AlphaFoldDB" id="A0A5J5BVI2"/>
<dbReference type="InterPro" id="IPR052609">
    <property type="entry name" value="Ribosome_Biogenesis_Reg"/>
</dbReference>
<dbReference type="PANTHER" id="PTHR15682:SF2">
    <property type="entry name" value="UNHEALTHY RIBOSOME BIOGENESIS PROTEIN 2 HOMOLOG"/>
    <property type="match status" value="1"/>
</dbReference>
<dbReference type="OrthoDB" id="160374at2759"/>
<sequence>MFIAHSNAPTNFLSALCMKRGTHMEVLNLIAKELIVAVRYLLEIEYEVVGNDLENLWLMMISYAALGLSLMDAPEQFLLTSEILQLGCQLVNLYSELRQVNNTIFALCKAVRHMVLPESDVEMMNYSKFISCTTMKYYESYSKSVRMLLCSQEFRLAIYNAIKSIPEGQASGCIRQLKADISESLEWLKVKFSSAAGNELGKLDPSMCSKQGFDLQAELMGRGLSEIYTLIIDSLTVTAGNSNLIGVSVKDLMTIIRPCMSSLVVLQPDSVHEFLSTVTGRTFNRGTGCKIDLPVHSLGFFVLFSFVHVLSKLIPTNN</sequence>
<dbReference type="PANTHER" id="PTHR15682">
    <property type="entry name" value="UNHEALTHY RIBOSOME BIOGENESIS PROTEIN 2 HOMOLOG"/>
    <property type="match status" value="1"/>
</dbReference>
<accession>A0A5J5BVI2</accession>
<evidence type="ECO:0000313" key="1">
    <source>
        <dbReference type="EMBL" id="KAA8546070.1"/>
    </source>
</evidence>
<dbReference type="GO" id="GO:0005730">
    <property type="term" value="C:nucleolus"/>
    <property type="evidence" value="ECO:0007669"/>
    <property type="project" value="TreeGrafter"/>
</dbReference>
<keyword evidence="2" id="KW-1185">Reference proteome</keyword>
<reference evidence="1 2" key="1">
    <citation type="submission" date="2019-09" db="EMBL/GenBank/DDBJ databases">
        <title>A chromosome-level genome assembly of the Chinese tupelo Nyssa sinensis.</title>
        <authorList>
            <person name="Yang X."/>
            <person name="Kang M."/>
            <person name="Yang Y."/>
            <person name="Xiong H."/>
            <person name="Wang M."/>
            <person name="Zhang Z."/>
            <person name="Wang Z."/>
            <person name="Wu H."/>
            <person name="Ma T."/>
            <person name="Liu J."/>
            <person name="Xi Z."/>
        </authorList>
    </citation>
    <scope>NUCLEOTIDE SEQUENCE [LARGE SCALE GENOMIC DNA]</scope>
    <source>
        <strain evidence="1">J267</strain>
        <tissue evidence="1">Leaf</tissue>
    </source>
</reference>
<protein>
    <submittedName>
        <fullName evidence="1">Uncharacterized protein</fullName>
    </submittedName>
</protein>
<organism evidence="1 2">
    <name type="scientific">Nyssa sinensis</name>
    <dbReference type="NCBI Taxonomy" id="561372"/>
    <lineage>
        <taxon>Eukaryota</taxon>
        <taxon>Viridiplantae</taxon>
        <taxon>Streptophyta</taxon>
        <taxon>Embryophyta</taxon>
        <taxon>Tracheophyta</taxon>
        <taxon>Spermatophyta</taxon>
        <taxon>Magnoliopsida</taxon>
        <taxon>eudicotyledons</taxon>
        <taxon>Gunneridae</taxon>
        <taxon>Pentapetalae</taxon>
        <taxon>asterids</taxon>
        <taxon>Cornales</taxon>
        <taxon>Nyssaceae</taxon>
        <taxon>Nyssa</taxon>
    </lineage>
</organism>
<dbReference type="GO" id="GO:0042254">
    <property type="term" value="P:ribosome biogenesis"/>
    <property type="evidence" value="ECO:0007669"/>
    <property type="project" value="TreeGrafter"/>
</dbReference>
<gene>
    <name evidence="1" type="ORF">F0562_020479</name>
</gene>
<proteinExistence type="predicted"/>
<dbReference type="Proteomes" id="UP000325577">
    <property type="component" value="Linkage Group LG10"/>
</dbReference>
<evidence type="ECO:0000313" key="2">
    <source>
        <dbReference type="Proteomes" id="UP000325577"/>
    </source>
</evidence>
<dbReference type="EMBL" id="CM018033">
    <property type="protein sequence ID" value="KAA8546070.1"/>
    <property type="molecule type" value="Genomic_DNA"/>
</dbReference>
<name>A0A5J5BVI2_9ASTE</name>